<dbReference type="InterPro" id="IPR050902">
    <property type="entry name" value="ABC_Transporter_SBP"/>
</dbReference>
<comment type="caution">
    <text evidence="4">The sequence shown here is derived from an EMBL/GenBank/DDBJ whole genome shotgun (WGS) entry which is preliminary data.</text>
</comment>
<proteinExistence type="inferred from homology"/>
<comment type="similarity">
    <text evidence="1">Belongs to the bacterial solute-binding protein 8 family.</text>
</comment>
<evidence type="ECO:0000256" key="2">
    <source>
        <dbReference type="SAM" id="SignalP"/>
    </source>
</evidence>
<dbReference type="PANTHER" id="PTHR30535:SF34">
    <property type="entry name" value="MOLYBDATE-BINDING PROTEIN MOLA"/>
    <property type="match status" value="1"/>
</dbReference>
<dbReference type="RefSeq" id="WP_326123520.1">
    <property type="nucleotide sequence ID" value="NZ_JARSFG010000015.1"/>
</dbReference>
<dbReference type="InterPro" id="IPR002491">
    <property type="entry name" value="ABC_transptr_periplasmic_BD"/>
</dbReference>
<dbReference type="AlphaFoldDB" id="A0AAW9NN92"/>
<dbReference type="PROSITE" id="PS50983">
    <property type="entry name" value="FE_B12_PBP"/>
    <property type="match status" value="1"/>
</dbReference>
<evidence type="ECO:0000259" key="3">
    <source>
        <dbReference type="PROSITE" id="PS50983"/>
    </source>
</evidence>
<dbReference type="PROSITE" id="PS51257">
    <property type="entry name" value="PROKAR_LIPOPROTEIN"/>
    <property type="match status" value="1"/>
</dbReference>
<evidence type="ECO:0000313" key="4">
    <source>
        <dbReference type="EMBL" id="MEC1179027.1"/>
    </source>
</evidence>
<dbReference type="EMBL" id="JARSFG010000015">
    <property type="protein sequence ID" value="MEC1179027.1"/>
    <property type="molecule type" value="Genomic_DNA"/>
</dbReference>
<dbReference type="Gene3D" id="3.40.50.1980">
    <property type="entry name" value="Nitrogenase molybdenum iron protein domain"/>
    <property type="match status" value="2"/>
</dbReference>
<dbReference type="GO" id="GO:0071281">
    <property type="term" value="P:cellular response to iron ion"/>
    <property type="evidence" value="ECO:0007669"/>
    <property type="project" value="TreeGrafter"/>
</dbReference>
<evidence type="ECO:0000256" key="1">
    <source>
        <dbReference type="ARBA" id="ARBA00008814"/>
    </source>
</evidence>
<dbReference type="PANTHER" id="PTHR30535">
    <property type="entry name" value="VITAMIN B12-BINDING PROTEIN"/>
    <property type="match status" value="1"/>
</dbReference>
<feature type="signal peptide" evidence="2">
    <location>
        <begin position="1"/>
        <end position="17"/>
    </location>
</feature>
<evidence type="ECO:0000313" key="5">
    <source>
        <dbReference type="Proteomes" id="UP001344888"/>
    </source>
</evidence>
<accession>A0AAW9NN92</accession>
<keyword evidence="2" id="KW-0732">Signal</keyword>
<reference evidence="4 5" key="1">
    <citation type="submission" date="2023-03" db="EMBL/GenBank/DDBJ databases">
        <title>Bacillus Genome Sequencing.</title>
        <authorList>
            <person name="Dunlap C."/>
        </authorList>
    </citation>
    <scope>NUCLEOTIDE SEQUENCE [LARGE SCALE GENOMIC DNA]</scope>
    <source>
        <strain evidence="4 5">B-59205</strain>
    </source>
</reference>
<dbReference type="Pfam" id="PF01497">
    <property type="entry name" value="Peripla_BP_2"/>
    <property type="match status" value="1"/>
</dbReference>
<keyword evidence="5" id="KW-1185">Reference proteome</keyword>
<dbReference type="SUPFAM" id="SSF53807">
    <property type="entry name" value="Helical backbone' metal receptor"/>
    <property type="match status" value="1"/>
</dbReference>
<protein>
    <submittedName>
        <fullName evidence="4">ABC transporter substrate-binding protein</fullName>
    </submittedName>
</protein>
<dbReference type="Gene3D" id="1.20.58.2180">
    <property type="match status" value="1"/>
</dbReference>
<name>A0AAW9NN92_9BACL</name>
<sequence length="383" mass="43256">MKKKLAALSIFSALVLAACTEEEGKSVKDIEQDKQQVEQAAEKTEKTTRVAMDHLDREVEIEGEIARVISGTLTPYYSLWYVATDSTKELVGMNPTSYSTAKNSILATMSPEVLNASTSFIENGEVNVEEVLKLNPDIQFEPSGSQDLISKLESVGVTVAGLNTINANSADPLSTYDSWLTFTSQLTNTTDRAEHFLKEARSVQDDIAESLKDVKEEQQPRVMFIFQHDENAITITGNNHFGQQWLNSTGGINVAKEEITGSKQVNMEQIFEWNPDIIYITNFTETQPVDLFENKFAGQDWSQVKAVQEGKVYKVPVGVFRWYPPSGDAPLMLKWMAQKNHPELFKYSMEEEVKKYYKDFYHFDLTDEQIWNILNPSSKVTNG</sequence>
<feature type="chain" id="PRO_5043869267" evidence="2">
    <location>
        <begin position="18"/>
        <end position="383"/>
    </location>
</feature>
<dbReference type="Proteomes" id="UP001344888">
    <property type="component" value="Unassembled WGS sequence"/>
</dbReference>
<gene>
    <name evidence="4" type="ORF">P9B03_11080</name>
</gene>
<feature type="domain" description="Fe/B12 periplasmic-binding" evidence="3">
    <location>
        <begin position="67"/>
        <end position="344"/>
    </location>
</feature>
<organism evidence="4 5">
    <name type="scientific">Metasolibacillus meyeri</name>
    <dbReference type="NCBI Taxonomy" id="1071052"/>
    <lineage>
        <taxon>Bacteria</taxon>
        <taxon>Bacillati</taxon>
        <taxon>Bacillota</taxon>
        <taxon>Bacilli</taxon>
        <taxon>Bacillales</taxon>
        <taxon>Caryophanaceae</taxon>
        <taxon>Metasolibacillus</taxon>
    </lineage>
</organism>